<dbReference type="CDD" id="cd06140">
    <property type="entry name" value="DNA_polA_I_Bacillus_like_exo"/>
    <property type="match status" value="1"/>
</dbReference>
<dbReference type="OrthoDB" id="9806424at2"/>
<keyword evidence="11" id="KW-0269">Exonuclease</keyword>
<dbReference type="Pfam" id="PF00476">
    <property type="entry name" value="DNA_pol_A"/>
    <property type="match status" value="1"/>
</dbReference>
<dbReference type="Gene3D" id="1.20.1060.10">
    <property type="entry name" value="Taq DNA Polymerase, Chain T, domain 4"/>
    <property type="match status" value="1"/>
</dbReference>
<dbReference type="InterPro" id="IPR020046">
    <property type="entry name" value="5-3_exonucl_a-hlix_arch_N"/>
</dbReference>
<accession>E3H7R7</accession>
<keyword evidence="6 11" id="KW-0239">DNA-directed DNA polymerase</keyword>
<dbReference type="SUPFAM" id="SSF47807">
    <property type="entry name" value="5' to 3' exonuclease, C-terminal subdomain"/>
    <property type="match status" value="1"/>
</dbReference>
<name>E3H7R7_ILYPC</name>
<evidence type="ECO:0000313" key="14">
    <source>
        <dbReference type="EMBL" id="ADO82649.1"/>
    </source>
</evidence>
<dbReference type="CDD" id="cd09859">
    <property type="entry name" value="PIN_53EXO"/>
    <property type="match status" value="1"/>
</dbReference>
<evidence type="ECO:0000256" key="8">
    <source>
        <dbReference type="ARBA" id="ARBA00023204"/>
    </source>
</evidence>
<dbReference type="RefSeq" id="WP_013387319.1">
    <property type="nucleotide sequence ID" value="NC_014632.1"/>
</dbReference>
<dbReference type="Gene3D" id="3.30.420.10">
    <property type="entry name" value="Ribonuclease H-like superfamily/Ribonuclease H"/>
    <property type="match status" value="1"/>
</dbReference>
<keyword evidence="5 11" id="KW-0227">DNA damage</keyword>
<dbReference type="Pfam" id="PF02739">
    <property type="entry name" value="5_3_exonuc_N"/>
    <property type="match status" value="1"/>
</dbReference>
<dbReference type="KEGG" id="ipo:Ilyop_0863"/>
<dbReference type="InterPro" id="IPR012337">
    <property type="entry name" value="RNaseH-like_sf"/>
</dbReference>
<dbReference type="SMART" id="SM00279">
    <property type="entry name" value="HhH2"/>
    <property type="match status" value="1"/>
</dbReference>
<dbReference type="SUPFAM" id="SSF56672">
    <property type="entry name" value="DNA/RNA polymerases"/>
    <property type="match status" value="1"/>
</dbReference>
<reference evidence="14 15" key="1">
    <citation type="journal article" date="2010" name="Stand. Genomic Sci.">
        <title>Complete genome sequence of Ilyobacter polytropus type strain (CuHbu1).</title>
        <authorList>
            <person name="Sikorski J."/>
            <person name="Chertkov O."/>
            <person name="Lapidus A."/>
            <person name="Nolan M."/>
            <person name="Lucas S."/>
            <person name="Del Rio T.G."/>
            <person name="Tice H."/>
            <person name="Cheng J.F."/>
            <person name="Tapia R."/>
            <person name="Han C."/>
            <person name="Goodwin L."/>
            <person name="Pitluck S."/>
            <person name="Liolios K."/>
            <person name="Ivanova N."/>
            <person name="Mavromatis K."/>
            <person name="Mikhailova N."/>
            <person name="Pati A."/>
            <person name="Chen A."/>
            <person name="Palaniappan K."/>
            <person name="Land M."/>
            <person name="Hauser L."/>
            <person name="Chang Y.J."/>
            <person name="Jeffries C.D."/>
            <person name="Brambilla E."/>
            <person name="Yasawong M."/>
            <person name="Rohde M."/>
            <person name="Pukall R."/>
            <person name="Spring S."/>
            <person name="Goker M."/>
            <person name="Woyke T."/>
            <person name="Bristow J."/>
            <person name="Eisen J.A."/>
            <person name="Markowitz V."/>
            <person name="Hugenholtz P."/>
            <person name="Kyrpides N.C."/>
            <person name="Klenk H.P."/>
        </authorList>
    </citation>
    <scope>NUCLEOTIDE SEQUENCE [LARGE SCALE GENOMIC DNA]</scope>
    <source>
        <strain evidence="15">ATCC 51220 / DSM 2926 / LMG 16218 / CuHBu1</strain>
    </source>
</reference>
<keyword evidence="2 11" id="KW-0808">Transferase</keyword>
<dbReference type="InterPro" id="IPR002298">
    <property type="entry name" value="DNA_polymerase_A"/>
</dbReference>
<dbReference type="EC" id="2.7.7.7" evidence="10 11"/>
<dbReference type="PANTHER" id="PTHR10133:SF27">
    <property type="entry name" value="DNA POLYMERASE NU"/>
    <property type="match status" value="1"/>
</dbReference>
<dbReference type="Gene3D" id="3.30.70.370">
    <property type="match status" value="1"/>
</dbReference>
<dbReference type="InterPro" id="IPR036397">
    <property type="entry name" value="RNaseH_sf"/>
</dbReference>
<dbReference type="InterPro" id="IPR029060">
    <property type="entry name" value="PIN-like_dom_sf"/>
</dbReference>
<keyword evidence="15" id="KW-1185">Reference proteome</keyword>
<evidence type="ECO:0000256" key="5">
    <source>
        <dbReference type="ARBA" id="ARBA00022763"/>
    </source>
</evidence>
<dbReference type="Gene3D" id="1.10.150.20">
    <property type="entry name" value="5' to 3' exonuclease, C-terminal subdomain"/>
    <property type="match status" value="2"/>
</dbReference>
<evidence type="ECO:0000256" key="9">
    <source>
        <dbReference type="ARBA" id="ARBA00049244"/>
    </source>
</evidence>
<protein>
    <recommendedName>
        <fullName evidence="10 11">DNA polymerase I</fullName>
        <ecNumber evidence="10 11">2.7.7.7</ecNumber>
    </recommendedName>
</protein>
<sequence>MKRAVLLDVSAIMYRAFFAHMNFKTKNEPTGAVFGFTNTLLSIIDEFSPDYIGAAFDVKRSTLKRSEKYKDYKSARKPIPEDLVTQIPRIEDLLDCFGIEKFKIDGHEADDVIGALAKKLSADNIEVYIITGDKDLSQLVDDNINIALLGKGEGKERFKILRTEEDVVEQLGVKPNDIPDLFGLIGDASDGIPGVRKIGSKKALVMLQKYKNLEGVYNHIDELSDLPGIGKGLVKNIEEDKDLAFLSRDLATIDLEIPVDYDPHKLQHGIEKNRLYNLFKNLEFKALIKKLNLKEQEPEKEALEEHKKNSSKENKQMSLFGGKVSEEIVVERENKIITTEDMFEDMLKKAKSEKIAAILYGDCGISVTLKSGNYYMPLSHDYIGSENNSIELLKKFLSADIEFISYKFKDILNEGYEIKNIHFDVMIAYFLLTAQTKESIEVVLHNETGDDFPLYKDIFGKEDPSKLPVEEYGEFMMKRSESLYDIYKDLKNRIELEDMHDLFYNVEMKLILILSKMEQEGIAIDPEYFREFSLELSDKLQELKKNIFKISEEEFNLNSPKQLAEILFMKLNIEPVSKTKTGFSTNVDVLETLRDRGEKIAEYILDYRKLTKLQSTYVDALPKLADERNRLHTTFNQTGAATGRLSSSNPNLQNIPVKSDEGIKIRRGFISDKGNTLLAIDYSQIELRVLAELSKDETLIKAYSDGLDLHDLTAKKIFDIDTDVTRSQRTMAKIVNFSIIYGKTPFGLSKELGISQKDAKEYIKRYFEQYPRVKELEEKIIKNAEETGYVKTYFGRKRSVDGISSKNGNIKKQADRMAVNTVIQGTAADILKKVMIEIDKKIKDKNDIKMNLQVHDELIFEVKDESVEKYADLIKNIMENSIKFKNVKLEANVAQGKNWAEAK</sequence>
<dbReference type="FunFam" id="1.20.1060.10:FF:000001">
    <property type="entry name" value="DNA polymerase I"/>
    <property type="match status" value="1"/>
</dbReference>
<keyword evidence="4 11" id="KW-0235">DNA replication</keyword>
<evidence type="ECO:0000259" key="12">
    <source>
        <dbReference type="SMART" id="SM00475"/>
    </source>
</evidence>
<keyword evidence="7 11" id="KW-0238">DNA-binding</keyword>
<dbReference type="InterPro" id="IPR020045">
    <property type="entry name" value="DNA_polI_H3TH"/>
</dbReference>
<evidence type="ECO:0000256" key="4">
    <source>
        <dbReference type="ARBA" id="ARBA00022705"/>
    </source>
</evidence>
<feature type="domain" description="5'-3' exonuclease" evidence="12">
    <location>
        <begin position="2"/>
        <end position="267"/>
    </location>
</feature>
<dbReference type="InterPro" id="IPR018320">
    <property type="entry name" value="DNA_polymerase_1"/>
</dbReference>
<dbReference type="CDD" id="cd08637">
    <property type="entry name" value="DNA_pol_A_pol_I_C"/>
    <property type="match status" value="1"/>
</dbReference>
<comment type="catalytic activity">
    <reaction evidence="9 11">
        <text>DNA(n) + a 2'-deoxyribonucleoside 5'-triphosphate = DNA(n+1) + diphosphate</text>
        <dbReference type="Rhea" id="RHEA:22508"/>
        <dbReference type="Rhea" id="RHEA-COMP:17339"/>
        <dbReference type="Rhea" id="RHEA-COMP:17340"/>
        <dbReference type="ChEBI" id="CHEBI:33019"/>
        <dbReference type="ChEBI" id="CHEBI:61560"/>
        <dbReference type="ChEBI" id="CHEBI:173112"/>
        <dbReference type="EC" id="2.7.7.7"/>
    </reaction>
</comment>
<dbReference type="FunFam" id="1.10.150.20:FF:000003">
    <property type="entry name" value="DNA polymerase I"/>
    <property type="match status" value="1"/>
</dbReference>
<dbReference type="eggNOG" id="COG0258">
    <property type="taxonomic scope" value="Bacteria"/>
</dbReference>
<dbReference type="AlphaFoldDB" id="E3H7R7"/>
<dbReference type="eggNOG" id="COG0749">
    <property type="taxonomic scope" value="Bacteria"/>
</dbReference>
<dbReference type="InterPro" id="IPR008918">
    <property type="entry name" value="HhH2"/>
</dbReference>
<keyword evidence="8 11" id="KW-0234">DNA repair</keyword>
<dbReference type="InterPro" id="IPR043502">
    <property type="entry name" value="DNA/RNA_pol_sf"/>
</dbReference>
<evidence type="ECO:0000256" key="3">
    <source>
        <dbReference type="ARBA" id="ARBA00022695"/>
    </source>
</evidence>
<dbReference type="HOGENOM" id="CLU_004675_0_0_0"/>
<keyword evidence="11" id="KW-0378">Hydrolase</keyword>
<dbReference type="Proteomes" id="UP000006875">
    <property type="component" value="Chromosome"/>
</dbReference>
<dbReference type="CDD" id="cd09898">
    <property type="entry name" value="H3TH_53EXO"/>
    <property type="match status" value="1"/>
</dbReference>
<dbReference type="FunFam" id="1.10.150.20:FF:000002">
    <property type="entry name" value="DNA polymerase I"/>
    <property type="match status" value="1"/>
</dbReference>
<dbReference type="STRING" id="572544.Ilyop_0863"/>
<dbReference type="NCBIfam" id="TIGR00593">
    <property type="entry name" value="pola"/>
    <property type="match status" value="1"/>
</dbReference>
<keyword evidence="3 11" id="KW-0548">Nucleotidyltransferase</keyword>
<dbReference type="Gene3D" id="3.40.50.1010">
    <property type="entry name" value="5'-nuclease"/>
    <property type="match status" value="1"/>
</dbReference>
<dbReference type="SMART" id="SM00475">
    <property type="entry name" value="53EXOc"/>
    <property type="match status" value="1"/>
</dbReference>
<dbReference type="GO" id="GO:0006302">
    <property type="term" value="P:double-strand break repair"/>
    <property type="evidence" value="ECO:0007669"/>
    <property type="project" value="TreeGrafter"/>
</dbReference>
<organism evidence="14 15">
    <name type="scientific">Ilyobacter polytropus (strain ATCC 51220 / DSM 2926 / LMG 16218 / CuHBu1)</name>
    <dbReference type="NCBI Taxonomy" id="572544"/>
    <lineage>
        <taxon>Bacteria</taxon>
        <taxon>Fusobacteriati</taxon>
        <taxon>Fusobacteriota</taxon>
        <taxon>Fusobacteriia</taxon>
        <taxon>Fusobacteriales</taxon>
        <taxon>Fusobacteriaceae</taxon>
        <taxon>Ilyobacter</taxon>
    </lineage>
</organism>
<dbReference type="PANTHER" id="PTHR10133">
    <property type="entry name" value="DNA POLYMERASE I"/>
    <property type="match status" value="1"/>
</dbReference>
<dbReference type="SUPFAM" id="SSF88723">
    <property type="entry name" value="PIN domain-like"/>
    <property type="match status" value="1"/>
</dbReference>
<dbReference type="PRINTS" id="PR00868">
    <property type="entry name" value="DNAPOLI"/>
</dbReference>
<evidence type="ECO:0000256" key="1">
    <source>
        <dbReference type="ARBA" id="ARBA00007705"/>
    </source>
</evidence>
<dbReference type="InterPro" id="IPR002421">
    <property type="entry name" value="5-3_exonuclease"/>
</dbReference>
<dbReference type="EMBL" id="CP002281">
    <property type="protein sequence ID" value="ADO82649.1"/>
    <property type="molecule type" value="Genomic_DNA"/>
</dbReference>
<evidence type="ECO:0000256" key="10">
    <source>
        <dbReference type="NCBIfam" id="TIGR00593"/>
    </source>
</evidence>
<dbReference type="SUPFAM" id="SSF53098">
    <property type="entry name" value="Ribonuclease H-like"/>
    <property type="match status" value="1"/>
</dbReference>
<dbReference type="GO" id="GO:0006261">
    <property type="term" value="P:DNA-templated DNA replication"/>
    <property type="evidence" value="ECO:0007669"/>
    <property type="project" value="UniProtKB-UniRule"/>
</dbReference>
<evidence type="ECO:0000256" key="7">
    <source>
        <dbReference type="ARBA" id="ARBA00023125"/>
    </source>
</evidence>
<dbReference type="InterPro" id="IPR001098">
    <property type="entry name" value="DNA-dir_DNA_pol_A_palm_dom"/>
</dbReference>
<evidence type="ECO:0000256" key="11">
    <source>
        <dbReference type="RuleBase" id="RU004460"/>
    </source>
</evidence>
<dbReference type="GO" id="GO:0003887">
    <property type="term" value="F:DNA-directed DNA polymerase activity"/>
    <property type="evidence" value="ECO:0007669"/>
    <property type="project" value="UniProtKB-UniRule"/>
</dbReference>
<feature type="domain" description="DNA-directed DNA polymerase family A palm" evidence="13">
    <location>
        <begin position="662"/>
        <end position="866"/>
    </location>
</feature>
<dbReference type="Pfam" id="PF01367">
    <property type="entry name" value="5_3_exonuc"/>
    <property type="match status" value="1"/>
</dbReference>
<evidence type="ECO:0000256" key="2">
    <source>
        <dbReference type="ARBA" id="ARBA00022679"/>
    </source>
</evidence>
<comment type="function">
    <text evidence="11">In addition to polymerase activity, this DNA polymerase exhibits 5'-3' exonuclease activity.</text>
</comment>
<dbReference type="GO" id="GO:0003677">
    <property type="term" value="F:DNA binding"/>
    <property type="evidence" value="ECO:0007669"/>
    <property type="project" value="UniProtKB-UniRule"/>
</dbReference>
<dbReference type="NCBIfam" id="NF004397">
    <property type="entry name" value="PRK05755.1"/>
    <property type="match status" value="1"/>
</dbReference>
<evidence type="ECO:0000259" key="13">
    <source>
        <dbReference type="SMART" id="SM00482"/>
    </source>
</evidence>
<proteinExistence type="inferred from homology"/>
<comment type="similarity">
    <text evidence="1 11">Belongs to the DNA polymerase type-A family.</text>
</comment>
<keyword evidence="11" id="KW-0540">Nuclease</keyword>
<dbReference type="GO" id="GO:0008409">
    <property type="term" value="F:5'-3' exonuclease activity"/>
    <property type="evidence" value="ECO:0007669"/>
    <property type="project" value="UniProtKB-UniRule"/>
</dbReference>
<evidence type="ECO:0000256" key="6">
    <source>
        <dbReference type="ARBA" id="ARBA00022932"/>
    </source>
</evidence>
<evidence type="ECO:0000313" key="15">
    <source>
        <dbReference type="Proteomes" id="UP000006875"/>
    </source>
</evidence>
<gene>
    <name evidence="11" type="primary">polA</name>
    <name evidence="14" type="ordered locus">Ilyop_0863</name>
</gene>
<dbReference type="SMART" id="SM00482">
    <property type="entry name" value="POLAc"/>
    <property type="match status" value="1"/>
</dbReference>
<dbReference type="InterPro" id="IPR036279">
    <property type="entry name" value="5-3_exonuclease_C_sf"/>
</dbReference>